<accession>A0AAV8ZDZ4</accession>
<dbReference type="AlphaFoldDB" id="A0AAV8ZDZ4"/>
<keyword evidence="3" id="KW-1185">Reference proteome</keyword>
<dbReference type="Proteomes" id="UP001162162">
    <property type="component" value="Unassembled WGS sequence"/>
</dbReference>
<gene>
    <name evidence="2" type="ORF">NQ318_014805</name>
</gene>
<name>A0AAV8ZDZ4_9CUCU</name>
<organism evidence="2 3">
    <name type="scientific">Aromia moschata</name>
    <dbReference type="NCBI Taxonomy" id="1265417"/>
    <lineage>
        <taxon>Eukaryota</taxon>
        <taxon>Metazoa</taxon>
        <taxon>Ecdysozoa</taxon>
        <taxon>Arthropoda</taxon>
        <taxon>Hexapoda</taxon>
        <taxon>Insecta</taxon>
        <taxon>Pterygota</taxon>
        <taxon>Neoptera</taxon>
        <taxon>Endopterygota</taxon>
        <taxon>Coleoptera</taxon>
        <taxon>Polyphaga</taxon>
        <taxon>Cucujiformia</taxon>
        <taxon>Chrysomeloidea</taxon>
        <taxon>Cerambycidae</taxon>
        <taxon>Cerambycinae</taxon>
        <taxon>Callichromatini</taxon>
        <taxon>Aromia</taxon>
    </lineage>
</organism>
<comment type="caution">
    <text evidence="2">The sequence shown here is derived from an EMBL/GenBank/DDBJ whole genome shotgun (WGS) entry which is preliminary data.</text>
</comment>
<evidence type="ECO:0000313" key="3">
    <source>
        <dbReference type="Proteomes" id="UP001162162"/>
    </source>
</evidence>
<evidence type="ECO:0000313" key="2">
    <source>
        <dbReference type="EMBL" id="KAJ8961553.1"/>
    </source>
</evidence>
<evidence type="ECO:0000256" key="1">
    <source>
        <dbReference type="SAM" id="MobiDB-lite"/>
    </source>
</evidence>
<reference evidence="2" key="1">
    <citation type="journal article" date="2023" name="Insect Mol. Biol.">
        <title>Genome sequencing provides insights into the evolution of gene families encoding plant cell wall-degrading enzymes in longhorned beetles.</title>
        <authorList>
            <person name="Shin N.R."/>
            <person name="Okamura Y."/>
            <person name="Kirsch R."/>
            <person name="Pauchet Y."/>
        </authorList>
    </citation>
    <scope>NUCLEOTIDE SEQUENCE</scope>
    <source>
        <strain evidence="2">AMC_N1</strain>
    </source>
</reference>
<dbReference type="EMBL" id="JAPWTK010000005">
    <property type="protein sequence ID" value="KAJ8961553.1"/>
    <property type="molecule type" value="Genomic_DNA"/>
</dbReference>
<protein>
    <submittedName>
        <fullName evidence="2">Uncharacterized protein</fullName>
    </submittedName>
</protein>
<proteinExistence type="predicted"/>
<sequence length="189" mass="21198">MPHCKSHNSYLYFMDSSVQQLDFLNKRSQKLRIIFGCQMEEYIIPNCAKLYIIVLSQMSLLQMSRITLSSVLGGGSSTTNQLGGLCPVYFASLSRWTTFALLLGDSWMRFSLANRWIRSILSRKSSTNSGRDRSSVSSSGRPSMRSVGSFISLPEVSIDGVLSMTSTQMDLFLFHDIADSFIMLATKRC</sequence>
<feature type="region of interest" description="Disordered" evidence="1">
    <location>
        <begin position="125"/>
        <end position="144"/>
    </location>
</feature>